<reference evidence="1 2" key="1">
    <citation type="journal article" date="2020" name="Nature">
        <title>Six reference-quality genomes reveal evolution of bat adaptations.</title>
        <authorList>
            <person name="Jebb D."/>
            <person name="Huang Z."/>
            <person name="Pippel M."/>
            <person name="Hughes G.M."/>
            <person name="Lavrichenko K."/>
            <person name="Devanna P."/>
            <person name="Winkler S."/>
            <person name="Jermiin L.S."/>
            <person name="Skirmuntt E.C."/>
            <person name="Katzourakis A."/>
            <person name="Burkitt-Gray L."/>
            <person name="Ray D.A."/>
            <person name="Sullivan K.A.M."/>
            <person name="Roscito J.G."/>
            <person name="Kirilenko B.M."/>
            <person name="Davalos L.M."/>
            <person name="Corthals A.P."/>
            <person name="Power M.L."/>
            <person name="Jones G."/>
            <person name="Ransome R.D."/>
            <person name="Dechmann D.K.N."/>
            <person name="Locatelli A.G."/>
            <person name="Puechmaille S.J."/>
            <person name="Fedrigo O."/>
            <person name="Jarvis E.D."/>
            <person name="Hiller M."/>
            <person name="Vernes S.C."/>
            <person name="Myers E.W."/>
            <person name="Teeling E.C."/>
        </authorList>
    </citation>
    <scope>NUCLEOTIDE SEQUENCE [LARGE SCALE GENOMIC DNA]</scope>
    <source>
        <strain evidence="1">MPipKuh1</strain>
        <tissue evidence="1">Flight muscle</tissue>
    </source>
</reference>
<accession>A0A7J7XV93</accession>
<keyword evidence="2" id="KW-1185">Reference proteome</keyword>
<dbReference type="Proteomes" id="UP000558488">
    <property type="component" value="Unassembled WGS sequence"/>
</dbReference>
<name>A0A7J7XV93_PIPKU</name>
<organism evidence="1 2">
    <name type="scientific">Pipistrellus kuhlii</name>
    <name type="common">Kuhl's pipistrelle</name>
    <dbReference type="NCBI Taxonomy" id="59472"/>
    <lineage>
        <taxon>Eukaryota</taxon>
        <taxon>Metazoa</taxon>
        <taxon>Chordata</taxon>
        <taxon>Craniata</taxon>
        <taxon>Vertebrata</taxon>
        <taxon>Euteleostomi</taxon>
        <taxon>Mammalia</taxon>
        <taxon>Eutheria</taxon>
        <taxon>Laurasiatheria</taxon>
        <taxon>Chiroptera</taxon>
        <taxon>Yangochiroptera</taxon>
        <taxon>Vespertilionidae</taxon>
        <taxon>Pipistrellus</taxon>
    </lineage>
</organism>
<proteinExistence type="predicted"/>
<gene>
    <name evidence="1" type="ORF">mPipKuh1_010473</name>
</gene>
<evidence type="ECO:0000313" key="2">
    <source>
        <dbReference type="Proteomes" id="UP000558488"/>
    </source>
</evidence>
<dbReference type="EMBL" id="JACAGB010000007">
    <property type="protein sequence ID" value="KAF6353514.1"/>
    <property type="molecule type" value="Genomic_DNA"/>
</dbReference>
<evidence type="ECO:0000313" key="1">
    <source>
        <dbReference type="EMBL" id="KAF6353514.1"/>
    </source>
</evidence>
<sequence length="127" mass="14009">MESWPGWCDSVGRSIILYTKSRGATSAITDQAVEDTSISSFYSRDQAWQTRWHPVPWVEKASTAGNSFRGKKKRQEASASNMVSSLVASSFLPMPSPPHVGWHFRARRGATARRAVSGELAAHFPLS</sequence>
<protein>
    <submittedName>
        <fullName evidence="1">Uncharacterized protein</fullName>
    </submittedName>
</protein>
<comment type="caution">
    <text evidence="1">The sequence shown here is derived from an EMBL/GenBank/DDBJ whole genome shotgun (WGS) entry which is preliminary data.</text>
</comment>
<dbReference type="AlphaFoldDB" id="A0A7J7XV93"/>